<name>A0A146KFC6_9EUKA</name>
<keyword evidence="1" id="KW-0802">TPR repeat</keyword>
<sequence length="732" mass="86789">PKSKVAPKPNIQIKENQRQIHQKLSTKQVQQYNQLFKLIDMRKWDEMVKICNELLAVVPTHAEIFAFRAFSIYYLPENQYATLKKILPANFIINERNIKEYALEQLKHSSNLANHETHIPYQLCANVFKQNQDFKTAQQCYADLLQVPTHKENAQFHRDLALCMFNQGDYKQAFEMYKKSLLFVDKDQKELFESGCMLVGVCGSRKQTIVDMTQFENYIQKQMKQRERENHVFEQQNKFEEKFYANQAEMSQLMQFKLFVNNLHKTPEEQLKNLKEAVQDKHHLDKEGIYLQIINVIIEGKLENSAELIEAGRYIVNRNPNNQEVALKYIPFVEDVKEEISKLRCMKHIKMQLMYQFFQTEENMIELIKFYSQMKSGSCLQQLQDFLGEKFDMGMVEKHSSGLLKLLFLQQKQQDKLIDCELSQFFADNTLKVEFDQLDQQMIEYEQQRRTLNEERKEESKKNDEKKTLPLPDVPKISNFQQYIEQNRLDLIQQALGLCLHSSGALQLQLARLASYLDIRDRFLCNNYCRCLARNGFVKTCLEQYYRFVAKNNALLYLIDMQETEILVDLIFCEQFKEQLIDFDLVQQQKFIQLGLCQEVMKNYDEQRFDTQDQIFSAISKCQKVTFIKCLWSYNKMLLQKPIVLSIIKRFSSLAKELCQIKFDSQIQEKFQQKYDEMFKEHTKADPAEYSRQKEEDLFAVQVVKTGKVELSKRIQLFLKKTEELGVPKVDM</sequence>
<reference evidence="3" key="1">
    <citation type="submission" date="2015-07" db="EMBL/GenBank/DDBJ databases">
        <title>Adaptation to a free-living lifestyle via gene acquisitions in the diplomonad Trepomonas sp. PC1.</title>
        <authorList>
            <person name="Xu F."/>
            <person name="Jerlstrom-Hultqvist J."/>
            <person name="Kolisko M."/>
            <person name="Simpson A.G.B."/>
            <person name="Roger A.J."/>
            <person name="Svard S.G."/>
            <person name="Andersson J.O."/>
        </authorList>
    </citation>
    <scope>NUCLEOTIDE SEQUENCE</scope>
    <source>
        <strain evidence="3">PC1</strain>
    </source>
</reference>
<dbReference type="AlphaFoldDB" id="A0A146KFC6"/>
<dbReference type="EMBL" id="GDID01002022">
    <property type="protein sequence ID" value="JAP94584.1"/>
    <property type="molecule type" value="Transcribed_RNA"/>
</dbReference>
<evidence type="ECO:0000256" key="1">
    <source>
        <dbReference type="PROSITE-ProRule" id="PRU00339"/>
    </source>
</evidence>
<dbReference type="InterPro" id="IPR019734">
    <property type="entry name" value="TPR_rpt"/>
</dbReference>
<feature type="compositionally biased region" description="Basic and acidic residues" evidence="2">
    <location>
        <begin position="449"/>
        <end position="468"/>
    </location>
</feature>
<feature type="non-terminal residue" evidence="3">
    <location>
        <position position="1"/>
    </location>
</feature>
<evidence type="ECO:0000256" key="2">
    <source>
        <dbReference type="SAM" id="MobiDB-lite"/>
    </source>
</evidence>
<protein>
    <submittedName>
        <fullName evidence="3">TPR repeat-containing protein</fullName>
    </submittedName>
</protein>
<dbReference type="SUPFAM" id="SSF48452">
    <property type="entry name" value="TPR-like"/>
    <property type="match status" value="1"/>
</dbReference>
<accession>A0A146KFC6</accession>
<feature type="repeat" description="TPR" evidence="1">
    <location>
        <begin position="154"/>
        <end position="187"/>
    </location>
</feature>
<proteinExistence type="predicted"/>
<feature type="region of interest" description="Disordered" evidence="2">
    <location>
        <begin position="449"/>
        <end position="469"/>
    </location>
</feature>
<dbReference type="Gene3D" id="1.25.40.1040">
    <property type="match status" value="1"/>
</dbReference>
<dbReference type="PROSITE" id="PS50005">
    <property type="entry name" value="TPR"/>
    <property type="match status" value="1"/>
</dbReference>
<evidence type="ECO:0000313" key="3">
    <source>
        <dbReference type="EMBL" id="JAP94584.1"/>
    </source>
</evidence>
<organism evidence="3">
    <name type="scientific">Trepomonas sp. PC1</name>
    <dbReference type="NCBI Taxonomy" id="1076344"/>
    <lineage>
        <taxon>Eukaryota</taxon>
        <taxon>Metamonada</taxon>
        <taxon>Diplomonadida</taxon>
        <taxon>Hexamitidae</taxon>
        <taxon>Hexamitinae</taxon>
        <taxon>Trepomonas</taxon>
    </lineage>
</organism>
<gene>
    <name evidence="3" type="ORF">TPC1_12712</name>
</gene>
<dbReference type="InterPro" id="IPR011990">
    <property type="entry name" value="TPR-like_helical_dom_sf"/>
</dbReference>